<comment type="caution">
    <text evidence="1">The sequence shown here is derived from an EMBL/GenBank/DDBJ whole genome shotgun (WGS) entry which is preliminary data.</text>
</comment>
<dbReference type="Proteomes" id="UP000271700">
    <property type="component" value="Unassembled WGS sequence"/>
</dbReference>
<dbReference type="AlphaFoldDB" id="A0A497ZMN6"/>
<keyword evidence="2" id="KW-1185">Reference proteome</keyword>
<accession>A0A497ZMN6</accession>
<sequence length="36" mass="4500">MERIRYSNQYDEYQTNKIFTEYSKDSIFLNVYPITE</sequence>
<gene>
    <name evidence="1" type="ORF">CLV75_0667</name>
</gene>
<proteinExistence type="predicted"/>
<name>A0A497ZMN6_9RHOB</name>
<organism evidence="1 2">
    <name type="scientific">Ruegeria conchae</name>
    <dbReference type="NCBI Taxonomy" id="981384"/>
    <lineage>
        <taxon>Bacteria</taxon>
        <taxon>Pseudomonadati</taxon>
        <taxon>Pseudomonadota</taxon>
        <taxon>Alphaproteobacteria</taxon>
        <taxon>Rhodobacterales</taxon>
        <taxon>Roseobacteraceae</taxon>
        <taxon>Ruegeria</taxon>
    </lineage>
</organism>
<reference evidence="1 2" key="1">
    <citation type="submission" date="2018-10" db="EMBL/GenBank/DDBJ databases">
        <title>Genomic Encyclopedia of Archaeal and Bacterial Type Strains, Phase II (KMG-II): from individual species to whole genera.</title>
        <authorList>
            <person name="Goeker M."/>
        </authorList>
    </citation>
    <scope>NUCLEOTIDE SEQUENCE [LARGE SCALE GENOMIC DNA]</scope>
    <source>
        <strain evidence="1 2">DSM 29317</strain>
    </source>
</reference>
<evidence type="ECO:0000313" key="2">
    <source>
        <dbReference type="Proteomes" id="UP000271700"/>
    </source>
</evidence>
<evidence type="ECO:0000313" key="1">
    <source>
        <dbReference type="EMBL" id="RLK10688.1"/>
    </source>
</evidence>
<dbReference type="STRING" id="981384.GCA_000192475_03338"/>
<protein>
    <submittedName>
        <fullName evidence="1">Uncharacterized protein</fullName>
    </submittedName>
</protein>
<dbReference type="EMBL" id="RCCT01000001">
    <property type="protein sequence ID" value="RLK10688.1"/>
    <property type="molecule type" value="Genomic_DNA"/>
</dbReference>